<organism evidence="10 11">
    <name type="scientific">candidate division WOR-1 bacterium RIFOXYC12_FULL_54_18</name>
    <dbReference type="NCBI Taxonomy" id="1802584"/>
    <lineage>
        <taxon>Bacteria</taxon>
        <taxon>Bacillati</taxon>
        <taxon>Saganbacteria</taxon>
    </lineage>
</organism>
<evidence type="ECO:0000256" key="2">
    <source>
        <dbReference type="ARBA" id="ARBA00022691"/>
    </source>
</evidence>
<dbReference type="SUPFAM" id="SSF53335">
    <property type="entry name" value="S-adenosyl-L-methionine-dependent methyltransferases"/>
    <property type="match status" value="1"/>
</dbReference>
<name>A0A1F4T877_UNCSA</name>
<keyword evidence="2" id="KW-0949">S-adenosyl-L-methionine</keyword>
<dbReference type="PROSITE" id="PS51257">
    <property type="entry name" value="PROKAR_LIPOPROTEIN"/>
    <property type="match status" value="1"/>
</dbReference>
<evidence type="ECO:0000256" key="8">
    <source>
        <dbReference type="ARBA" id="ARBA00048428"/>
    </source>
</evidence>
<protein>
    <recommendedName>
        <fullName evidence="5">Arsenite methyltransferase</fullName>
        <ecNumber evidence="4">2.1.1.137</ecNumber>
    </recommendedName>
</protein>
<dbReference type="InterPro" id="IPR029063">
    <property type="entry name" value="SAM-dependent_MTases_sf"/>
</dbReference>
<dbReference type="NCBIfam" id="NF008823">
    <property type="entry name" value="PRK11873.1"/>
    <property type="match status" value="1"/>
</dbReference>
<evidence type="ECO:0000256" key="3">
    <source>
        <dbReference type="ARBA" id="ARBA00034487"/>
    </source>
</evidence>
<dbReference type="Pfam" id="PF13847">
    <property type="entry name" value="Methyltransf_31"/>
    <property type="match status" value="1"/>
</dbReference>
<dbReference type="EC" id="2.1.1.137" evidence="4"/>
<dbReference type="EMBL" id="MEUG01000001">
    <property type="protein sequence ID" value="OGC28904.1"/>
    <property type="molecule type" value="Genomic_DNA"/>
</dbReference>
<dbReference type="InterPro" id="IPR026669">
    <property type="entry name" value="Arsenite_MeTrfase-like"/>
</dbReference>
<evidence type="ECO:0000313" key="10">
    <source>
        <dbReference type="EMBL" id="OGC28904.1"/>
    </source>
</evidence>
<dbReference type="GO" id="GO:0030791">
    <property type="term" value="F:arsenite methyltransferase activity"/>
    <property type="evidence" value="ECO:0007669"/>
    <property type="project" value="UniProtKB-EC"/>
</dbReference>
<evidence type="ECO:0000256" key="6">
    <source>
        <dbReference type="ARBA" id="ARBA00047941"/>
    </source>
</evidence>
<evidence type="ECO:0000313" key="11">
    <source>
        <dbReference type="Proteomes" id="UP000178602"/>
    </source>
</evidence>
<sequence>MEKKANEIKKIVKEGYAKVAGQGTSCCSSGSCCRSAGSPQNISKIIGYSEAEISAAPDGANLGLGCGNPVAIASLKEGDIVLDLGSGPGFDAFLAARRVGRTGRVIGVDMTPEMLARARANAQKGDFGNVEFRLGEIENLPVKDGSIDVIISNCVINLSPDKAAVFKEAFRVLKPGGRLMVSDLALVSELPAAVKESIEAYVGCLAGAIEADAYLELIAAAGFQEVSIVSRSAYPTDGLSDELKAAGNAVASIKVSALKP</sequence>
<gene>
    <name evidence="10" type="ORF">A3K49_03675</name>
</gene>
<comment type="caution">
    <text evidence="10">The sequence shown here is derived from an EMBL/GenBank/DDBJ whole genome shotgun (WGS) entry which is preliminary data.</text>
</comment>
<dbReference type="PANTHER" id="PTHR43675">
    <property type="entry name" value="ARSENITE METHYLTRANSFERASE"/>
    <property type="match status" value="1"/>
</dbReference>
<comment type="catalytic activity">
    <reaction evidence="7">
        <text>arsenic triglutathione + 2 [thioredoxin]-dithiol + 2 S-adenosyl-L-methionine + H2O = dimethylarsinous acid + 2 [thioredoxin]-disulfide + 3 glutathione + 2 S-adenosyl-L-homocysteine + 2 H(+)</text>
        <dbReference type="Rhea" id="RHEA:69464"/>
        <dbReference type="Rhea" id="RHEA-COMP:10698"/>
        <dbReference type="Rhea" id="RHEA-COMP:10700"/>
        <dbReference type="ChEBI" id="CHEBI:15377"/>
        <dbReference type="ChEBI" id="CHEBI:15378"/>
        <dbReference type="ChEBI" id="CHEBI:23808"/>
        <dbReference type="ChEBI" id="CHEBI:29950"/>
        <dbReference type="ChEBI" id="CHEBI:50058"/>
        <dbReference type="ChEBI" id="CHEBI:57856"/>
        <dbReference type="ChEBI" id="CHEBI:57925"/>
        <dbReference type="ChEBI" id="CHEBI:59789"/>
        <dbReference type="ChEBI" id="CHEBI:183640"/>
        <dbReference type="EC" id="2.1.1.137"/>
    </reaction>
</comment>
<feature type="domain" description="Methyltransferase" evidence="9">
    <location>
        <begin position="76"/>
        <end position="222"/>
    </location>
</feature>
<accession>A0A1F4T877</accession>
<proteinExistence type="inferred from homology"/>
<comment type="similarity">
    <text evidence="3">Belongs to the methyltransferase superfamily. Arsenite methyltransferase family.</text>
</comment>
<keyword evidence="1 10" id="KW-0808">Transferase</keyword>
<keyword evidence="10" id="KW-0489">Methyltransferase</keyword>
<dbReference type="Gene3D" id="3.40.50.150">
    <property type="entry name" value="Vaccinia Virus protein VP39"/>
    <property type="match status" value="1"/>
</dbReference>
<dbReference type="GO" id="GO:0032259">
    <property type="term" value="P:methylation"/>
    <property type="evidence" value="ECO:0007669"/>
    <property type="project" value="UniProtKB-KW"/>
</dbReference>
<dbReference type="Proteomes" id="UP000178602">
    <property type="component" value="Unassembled WGS sequence"/>
</dbReference>
<dbReference type="CDD" id="cd02440">
    <property type="entry name" value="AdoMet_MTases"/>
    <property type="match status" value="1"/>
</dbReference>
<dbReference type="InterPro" id="IPR025714">
    <property type="entry name" value="Methyltranfer_dom"/>
</dbReference>
<comment type="catalytic activity">
    <reaction evidence="6">
        <text>arsenic triglutathione + [thioredoxin]-dithiol + S-adenosyl-L-methionine + 2 H2O = methylarsonous acid + [thioredoxin]-disulfide + 3 glutathione + S-adenosyl-L-homocysteine + H(+)</text>
        <dbReference type="Rhea" id="RHEA:69460"/>
        <dbReference type="Rhea" id="RHEA-COMP:10698"/>
        <dbReference type="Rhea" id="RHEA-COMP:10700"/>
        <dbReference type="ChEBI" id="CHEBI:15377"/>
        <dbReference type="ChEBI" id="CHEBI:15378"/>
        <dbReference type="ChEBI" id="CHEBI:17826"/>
        <dbReference type="ChEBI" id="CHEBI:29950"/>
        <dbReference type="ChEBI" id="CHEBI:50058"/>
        <dbReference type="ChEBI" id="CHEBI:57856"/>
        <dbReference type="ChEBI" id="CHEBI:57925"/>
        <dbReference type="ChEBI" id="CHEBI:59789"/>
        <dbReference type="ChEBI" id="CHEBI:183640"/>
        <dbReference type="EC" id="2.1.1.137"/>
    </reaction>
</comment>
<comment type="catalytic activity">
    <reaction evidence="8">
        <text>arsenic triglutathione + 3 [thioredoxin]-dithiol + 3 S-adenosyl-L-methionine = trimethylarsine + 3 [thioredoxin]-disulfide + 3 glutathione + 3 S-adenosyl-L-homocysteine + 3 H(+)</text>
        <dbReference type="Rhea" id="RHEA:69432"/>
        <dbReference type="Rhea" id="RHEA-COMP:10698"/>
        <dbReference type="Rhea" id="RHEA-COMP:10700"/>
        <dbReference type="ChEBI" id="CHEBI:15378"/>
        <dbReference type="ChEBI" id="CHEBI:27130"/>
        <dbReference type="ChEBI" id="CHEBI:29950"/>
        <dbReference type="ChEBI" id="CHEBI:50058"/>
        <dbReference type="ChEBI" id="CHEBI:57856"/>
        <dbReference type="ChEBI" id="CHEBI:57925"/>
        <dbReference type="ChEBI" id="CHEBI:59789"/>
        <dbReference type="ChEBI" id="CHEBI:183640"/>
        <dbReference type="EC" id="2.1.1.137"/>
    </reaction>
</comment>
<evidence type="ECO:0000256" key="7">
    <source>
        <dbReference type="ARBA" id="ARBA00047943"/>
    </source>
</evidence>
<dbReference type="PANTHER" id="PTHR43675:SF8">
    <property type="entry name" value="ARSENITE METHYLTRANSFERASE"/>
    <property type="match status" value="1"/>
</dbReference>
<dbReference type="AlphaFoldDB" id="A0A1F4T877"/>
<evidence type="ECO:0000256" key="4">
    <source>
        <dbReference type="ARBA" id="ARBA00034521"/>
    </source>
</evidence>
<evidence type="ECO:0000259" key="9">
    <source>
        <dbReference type="Pfam" id="PF13847"/>
    </source>
</evidence>
<evidence type="ECO:0000256" key="1">
    <source>
        <dbReference type="ARBA" id="ARBA00022679"/>
    </source>
</evidence>
<evidence type="ECO:0000256" key="5">
    <source>
        <dbReference type="ARBA" id="ARBA00034545"/>
    </source>
</evidence>
<reference evidence="10 11" key="1">
    <citation type="journal article" date="2016" name="Nat. Commun.">
        <title>Thousands of microbial genomes shed light on interconnected biogeochemical processes in an aquifer system.</title>
        <authorList>
            <person name="Anantharaman K."/>
            <person name="Brown C.T."/>
            <person name="Hug L.A."/>
            <person name="Sharon I."/>
            <person name="Castelle C.J."/>
            <person name="Probst A.J."/>
            <person name="Thomas B.C."/>
            <person name="Singh A."/>
            <person name="Wilkins M.J."/>
            <person name="Karaoz U."/>
            <person name="Brodie E.L."/>
            <person name="Williams K.H."/>
            <person name="Hubbard S.S."/>
            <person name="Banfield J.F."/>
        </authorList>
    </citation>
    <scope>NUCLEOTIDE SEQUENCE [LARGE SCALE GENOMIC DNA]</scope>
</reference>